<evidence type="ECO:0000313" key="3">
    <source>
        <dbReference type="Proteomes" id="UP000706039"/>
    </source>
</evidence>
<name>A0ABS7PR35_9SPHN</name>
<accession>A0ABS7PR35</accession>
<reference evidence="2 3" key="1">
    <citation type="submission" date="2021-08" db="EMBL/GenBank/DDBJ databases">
        <authorList>
            <person name="Tuo L."/>
        </authorList>
    </citation>
    <scope>NUCLEOTIDE SEQUENCE [LARGE SCALE GENOMIC DNA]</scope>
    <source>
        <strain evidence="2 3">JCM 31229</strain>
    </source>
</reference>
<organism evidence="2 3">
    <name type="scientific">Sphingomonas colocasiae</name>
    <dbReference type="NCBI Taxonomy" id="1848973"/>
    <lineage>
        <taxon>Bacteria</taxon>
        <taxon>Pseudomonadati</taxon>
        <taxon>Pseudomonadota</taxon>
        <taxon>Alphaproteobacteria</taxon>
        <taxon>Sphingomonadales</taxon>
        <taxon>Sphingomonadaceae</taxon>
        <taxon>Sphingomonas</taxon>
    </lineage>
</organism>
<evidence type="ECO:0000313" key="2">
    <source>
        <dbReference type="EMBL" id="MBY8823795.1"/>
    </source>
</evidence>
<feature type="region of interest" description="Disordered" evidence="1">
    <location>
        <begin position="196"/>
        <end position="218"/>
    </location>
</feature>
<proteinExistence type="predicted"/>
<comment type="caution">
    <text evidence="2">The sequence shown here is derived from an EMBL/GenBank/DDBJ whole genome shotgun (WGS) entry which is preliminary data.</text>
</comment>
<dbReference type="Proteomes" id="UP000706039">
    <property type="component" value="Unassembled WGS sequence"/>
</dbReference>
<evidence type="ECO:0008006" key="4">
    <source>
        <dbReference type="Google" id="ProtNLM"/>
    </source>
</evidence>
<keyword evidence="3" id="KW-1185">Reference proteome</keyword>
<evidence type="ECO:0000256" key="1">
    <source>
        <dbReference type="SAM" id="MobiDB-lite"/>
    </source>
</evidence>
<gene>
    <name evidence="2" type="ORF">K7G82_15935</name>
</gene>
<protein>
    <recommendedName>
        <fullName evidence="4">PAS domain-containing protein</fullName>
    </recommendedName>
</protein>
<dbReference type="EMBL" id="JAINVV010000008">
    <property type="protein sequence ID" value="MBY8823795.1"/>
    <property type="molecule type" value="Genomic_DNA"/>
</dbReference>
<sequence>MDSMRAIDEQDVFDRDRADEGSADMSVTIGTDERRMHVRAYNHWASLLNGRPFPLISDLQPADLEDFGPHSVLLDFTADPENPSIAYLGRKLQDECGFDQTISVADIPSRSLLSRLTDHYLEIIANRAPIGFEAEFVNVRGSNTLYRGILMPYSSSGEAIDFIYGVINWKEVARTDLEDELILEMDQAIRTTPRTAPAPVPVWADGPSGETIDEEEDAADEGAVALSEDDGLADWLDAAREGAVAFRGADARSRAALYRALSLCYDFALVAERRAEEYAELLEDAGVSAQARAPMTPIVKLVFGVNYDKGRLTEFAAALSHGRRLDLGVGALRAFLEGAKGGLKAIVKAERALRTPAKPRIDRAEAGRVRLRDVAPKGIVTIDTGDAEFVLLIARRVADGTVGVLGAVEDGDMLDRAIRKAAKTDL</sequence>